<dbReference type="RefSeq" id="WP_256606843.1">
    <property type="nucleotide sequence ID" value="NZ_JANIBL010000027.1"/>
</dbReference>
<comment type="caution">
    <text evidence="2">The sequence shown here is derived from an EMBL/GenBank/DDBJ whole genome shotgun (WGS) entry which is preliminary data.</text>
</comment>
<name>A0ABT1TTT1_9GAMM</name>
<dbReference type="EMBL" id="JANIBL010000027">
    <property type="protein sequence ID" value="MCQ8117751.1"/>
    <property type="molecule type" value="Genomic_DNA"/>
</dbReference>
<protein>
    <recommendedName>
        <fullName evidence="4">Lipoprotein</fullName>
    </recommendedName>
</protein>
<dbReference type="PROSITE" id="PS51257">
    <property type="entry name" value="PROKAR_LIPOPROTEIN"/>
    <property type="match status" value="1"/>
</dbReference>
<evidence type="ECO:0000256" key="1">
    <source>
        <dbReference type="SAM" id="MobiDB-lite"/>
    </source>
</evidence>
<reference evidence="2 3" key="1">
    <citation type="submission" date="2022-07" db="EMBL/GenBank/DDBJ databases">
        <title>Methylomonas rivi sp. nov., Methylomonas rosea sp. nov., Methylomonas aureus sp. nov. and Methylomonas subterranea sp. nov., four novel methanotrophs isolated from a freshwater creek and the deep terrestrial subsurface.</title>
        <authorList>
            <person name="Abin C."/>
            <person name="Sankaranarayanan K."/>
            <person name="Garner C."/>
            <person name="Sindelar R."/>
            <person name="Kotary K."/>
            <person name="Garner R."/>
            <person name="Barclay S."/>
            <person name="Lawson P."/>
            <person name="Krumholz L."/>
        </authorList>
    </citation>
    <scope>NUCLEOTIDE SEQUENCE [LARGE SCALE GENOMIC DNA]</scope>
    <source>
        <strain evidence="2 3">WSC-7</strain>
    </source>
</reference>
<accession>A0ABT1TTT1</accession>
<keyword evidence="3" id="KW-1185">Reference proteome</keyword>
<gene>
    <name evidence="2" type="ORF">NP589_09960</name>
</gene>
<dbReference type="Proteomes" id="UP001524570">
    <property type="component" value="Unassembled WGS sequence"/>
</dbReference>
<feature type="compositionally biased region" description="Basic and acidic residues" evidence="1">
    <location>
        <begin position="139"/>
        <end position="148"/>
    </location>
</feature>
<evidence type="ECO:0000313" key="3">
    <source>
        <dbReference type="Proteomes" id="UP001524570"/>
    </source>
</evidence>
<sequence length="148" mass="16559">MNIRIAPIAAIFPALISVGCSTLQTPSDQVSETVIDSLMPITAFESRWRLDVTRQPSRLGGSAWCTSSIEHVIRREDPVWSTATDSAVEGSGHDENPAAPDPLEVERAWRKYCHHQLDLTEAEREWVEKTPLPPTDPTRQCDPRSLKK</sequence>
<feature type="region of interest" description="Disordered" evidence="1">
    <location>
        <begin position="124"/>
        <end position="148"/>
    </location>
</feature>
<organism evidence="2 3">
    <name type="scientific">Methylomonas rosea</name>
    <dbReference type="NCBI Taxonomy" id="2952227"/>
    <lineage>
        <taxon>Bacteria</taxon>
        <taxon>Pseudomonadati</taxon>
        <taxon>Pseudomonadota</taxon>
        <taxon>Gammaproteobacteria</taxon>
        <taxon>Methylococcales</taxon>
        <taxon>Methylococcaceae</taxon>
        <taxon>Methylomonas</taxon>
    </lineage>
</organism>
<proteinExistence type="predicted"/>
<evidence type="ECO:0000313" key="2">
    <source>
        <dbReference type="EMBL" id="MCQ8117751.1"/>
    </source>
</evidence>
<feature type="region of interest" description="Disordered" evidence="1">
    <location>
        <begin position="80"/>
        <end position="102"/>
    </location>
</feature>
<evidence type="ECO:0008006" key="4">
    <source>
        <dbReference type="Google" id="ProtNLM"/>
    </source>
</evidence>